<dbReference type="GO" id="GO:0050909">
    <property type="term" value="P:sensory perception of taste"/>
    <property type="evidence" value="ECO:0007669"/>
    <property type="project" value="InterPro"/>
</dbReference>
<name>A0A921Z3E0_MANSE</name>
<dbReference type="Proteomes" id="UP000791440">
    <property type="component" value="Unassembled WGS sequence"/>
</dbReference>
<dbReference type="Pfam" id="PF08395">
    <property type="entry name" value="7tm_7"/>
    <property type="match status" value="1"/>
</dbReference>
<evidence type="ECO:0000256" key="2">
    <source>
        <dbReference type="ARBA" id="ARBA00022475"/>
    </source>
</evidence>
<evidence type="ECO:0000256" key="4">
    <source>
        <dbReference type="ARBA" id="ARBA00022989"/>
    </source>
</evidence>
<feature type="transmembrane region" description="Helical" evidence="6">
    <location>
        <begin position="172"/>
        <end position="197"/>
    </location>
</feature>
<comment type="caution">
    <text evidence="7">The sequence shown here is derived from an EMBL/GenBank/DDBJ whole genome shotgun (WGS) entry which is preliminary data.</text>
</comment>
<sequence length="274" mass="31936">MINAENELHENILTTLSHTYKIQRILGSARIKIINRSVFPNTIWEKLFTLFWLGAATVSIVYYEVYYYMRYYPLNFVLYVACAVGILSQYIIYVINVVYDKMLYRPGDAEIYFLIQKVNQKLMLHRCTYLTKSHVMLNYIFLTLVFTLAAIVSIWTYIIIGTSIIAVRTQLYSLISTITVAMWAGFYFIQLAVLSIMNDTFMKEVKNTKLLCIRILSYSFDDAVMKIASKILREFKYSPPTFSVYGIFILDTRISLHLLSLVTANIMIVIQFSY</sequence>
<feature type="transmembrane region" description="Helical" evidence="6">
    <location>
        <begin position="242"/>
        <end position="270"/>
    </location>
</feature>
<gene>
    <name evidence="7" type="ORF">O3G_MSEX006756</name>
</gene>
<feature type="transmembrane region" description="Helical" evidence="6">
    <location>
        <begin position="47"/>
        <end position="69"/>
    </location>
</feature>
<evidence type="ECO:0000256" key="5">
    <source>
        <dbReference type="ARBA" id="ARBA00023136"/>
    </source>
</evidence>
<dbReference type="EMBL" id="JH668393">
    <property type="protein sequence ID" value="KAG6450766.1"/>
    <property type="molecule type" value="Genomic_DNA"/>
</dbReference>
<reference evidence="7" key="1">
    <citation type="journal article" date="2016" name="Insect Biochem. Mol. Biol.">
        <title>Multifaceted biological insights from a draft genome sequence of the tobacco hornworm moth, Manduca sexta.</title>
        <authorList>
            <person name="Kanost M.R."/>
            <person name="Arrese E.L."/>
            <person name="Cao X."/>
            <person name="Chen Y.R."/>
            <person name="Chellapilla S."/>
            <person name="Goldsmith M.R."/>
            <person name="Grosse-Wilde E."/>
            <person name="Heckel D.G."/>
            <person name="Herndon N."/>
            <person name="Jiang H."/>
            <person name="Papanicolaou A."/>
            <person name="Qu J."/>
            <person name="Soulages J.L."/>
            <person name="Vogel H."/>
            <person name="Walters J."/>
            <person name="Waterhouse R.M."/>
            <person name="Ahn S.J."/>
            <person name="Almeida F.C."/>
            <person name="An C."/>
            <person name="Aqrawi P."/>
            <person name="Bretschneider A."/>
            <person name="Bryant W.B."/>
            <person name="Bucks S."/>
            <person name="Chao H."/>
            <person name="Chevignon G."/>
            <person name="Christen J.M."/>
            <person name="Clarke D.F."/>
            <person name="Dittmer N.T."/>
            <person name="Ferguson L.C.F."/>
            <person name="Garavelou S."/>
            <person name="Gordon K.H.J."/>
            <person name="Gunaratna R.T."/>
            <person name="Han Y."/>
            <person name="Hauser F."/>
            <person name="He Y."/>
            <person name="Heidel-Fischer H."/>
            <person name="Hirsh A."/>
            <person name="Hu Y."/>
            <person name="Jiang H."/>
            <person name="Kalra D."/>
            <person name="Klinner C."/>
            <person name="Konig C."/>
            <person name="Kovar C."/>
            <person name="Kroll A.R."/>
            <person name="Kuwar S.S."/>
            <person name="Lee S.L."/>
            <person name="Lehman R."/>
            <person name="Li K."/>
            <person name="Li Z."/>
            <person name="Liang H."/>
            <person name="Lovelace S."/>
            <person name="Lu Z."/>
            <person name="Mansfield J.H."/>
            <person name="McCulloch K.J."/>
            <person name="Mathew T."/>
            <person name="Morton B."/>
            <person name="Muzny D.M."/>
            <person name="Neunemann D."/>
            <person name="Ongeri F."/>
            <person name="Pauchet Y."/>
            <person name="Pu L.L."/>
            <person name="Pyrousis I."/>
            <person name="Rao X.J."/>
            <person name="Redding A."/>
            <person name="Roesel C."/>
            <person name="Sanchez-Gracia A."/>
            <person name="Schaack S."/>
            <person name="Shukla A."/>
            <person name="Tetreau G."/>
            <person name="Wang Y."/>
            <person name="Xiong G.H."/>
            <person name="Traut W."/>
            <person name="Walsh T.K."/>
            <person name="Worley K.C."/>
            <person name="Wu D."/>
            <person name="Wu W."/>
            <person name="Wu Y.Q."/>
            <person name="Zhang X."/>
            <person name="Zou Z."/>
            <person name="Zucker H."/>
            <person name="Briscoe A.D."/>
            <person name="Burmester T."/>
            <person name="Clem R.J."/>
            <person name="Feyereisen R."/>
            <person name="Grimmelikhuijzen C.J.P."/>
            <person name="Hamodrakas S.J."/>
            <person name="Hansson B.S."/>
            <person name="Huguet E."/>
            <person name="Jermiin L.S."/>
            <person name="Lan Q."/>
            <person name="Lehman H.K."/>
            <person name="Lorenzen M."/>
            <person name="Merzendorfer H."/>
            <person name="Michalopoulos I."/>
            <person name="Morton D.B."/>
            <person name="Muthukrishnan S."/>
            <person name="Oakeshott J.G."/>
            <person name="Palmer W."/>
            <person name="Park Y."/>
            <person name="Passarelli A.L."/>
            <person name="Rozas J."/>
            <person name="Schwartz L.M."/>
            <person name="Smith W."/>
            <person name="Southgate A."/>
            <person name="Vilcinskas A."/>
            <person name="Vogt R."/>
            <person name="Wang P."/>
            <person name="Werren J."/>
            <person name="Yu X.Q."/>
            <person name="Zhou J.J."/>
            <person name="Brown S.J."/>
            <person name="Scherer S.E."/>
            <person name="Richards S."/>
            <person name="Blissard G.W."/>
        </authorList>
    </citation>
    <scope>NUCLEOTIDE SEQUENCE</scope>
</reference>
<keyword evidence="8" id="KW-1185">Reference proteome</keyword>
<evidence type="ECO:0000313" key="8">
    <source>
        <dbReference type="Proteomes" id="UP000791440"/>
    </source>
</evidence>
<evidence type="ECO:0000256" key="1">
    <source>
        <dbReference type="ARBA" id="ARBA00004651"/>
    </source>
</evidence>
<evidence type="ECO:0008006" key="9">
    <source>
        <dbReference type="Google" id="ProtNLM"/>
    </source>
</evidence>
<keyword evidence="5 6" id="KW-0472">Membrane</keyword>
<accession>A0A921Z3E0</accession>
<dbReference type="AlphaFoldDB" id="A0A921Z3E0"/>
<comment type="subcellular location">
    <subcellularLocation>
        <location evidence="1">Cell membrane</location>
        <topology evidence="1">Multi-pass membrane protein</topology>
    </subcellularLocation>
</comment>
<protein>
    <recommendedName>
        <fullName evidence="9">Gustatory receptor</fullName>
    </recommendedName>
</protein>
<keyword evidence="3 6" id="KW-0812">Transmembrane</keyword>
<evidence type="ECO:0000313" key="7">
    <source>
        <dbReference type="EMBL" id="KAG6450766.1"/>
    </source>
</evidence>
<evidence type="ECO:0000256" key="3">
    <source>
        <dbReference type="ARBA" id="ARBA00022692"/>
    </source>
</evidence>
<feature type="transmembrane region" description="Helical" evidence="6">
    <location>
        <begin position="76"/>
        <end position="99"/>
    </location>
</feature>
<organism evidence="7 8">
    <name type="scientific">Manduca sexta</name>
    <name type="common">Tobacco hawkmoth</name>
    <name type="synonym">Tobacco hornworm</name>
    <dbReference type="NCBI Taxonomy" id="7130"/>
    <lineage>
        <taxon>Eukaryota</taxon>
        <taxon>Metazoa</taxon>
        <taxon>Ecdysozoa</taxon>
        <taxon>Arthropoda</taxon>
        <taxon>Hexapoda</taxon>
        <taxon>Insecta</taxon>
        <taxon>Pterygota</taxon>
        <taxon>Neoptera</taxon>
        <taxon>Endopterygota</taxon>
        <taxon>Lepidoptera</taxon>
        <taxon>Glossata</taxon>
        <taxon>Ditrysia</taxon>
        <taxon>Bombycoidea</taxon>
        <taxon>Sphingidae</taxon>
        <taxon>Sphinginae</taxon>
        <taxon>Sphingini</taxon>
        <taxon>Manduca</taxon>
    </lineage>
</organism>
<keyword evidence="4 6" id="KW-1133">Transmembrane helix</keyword>
<proteinExistence type="predicted"/>
<keyword evidence="2" id="KW-1003">Cell membrane</keyword>
<evidence type="ECO:0000256" key="6">
    <source>
        <dbReference type="SAM" id="Phobius"/>
    </source>
</evidence>
<feature type="transmembrane region" description="Helical" evidence="6">
    <location>
        <begin position="139"/>
        <end position="160"/>
    </location>
</feature>
<reference evidence="7" key="2">
    <citation type="submission" date="2020-12" db="EMBL/GenBank/DDBJ databases">
        <authorList>
            <person name="Kanost M."/>
        </authorList>
    </citation>
    <scope>NUCLEOTIDE SEQUENCE</scope>
</reference>
<dbReference type="GO" id="GO:0005886">
    <property type="term" value="C:plasma membrane"/>
    <property type="evidence" value="ECO:0007669"/>
    <property type="project" value="UniProtKB-SubCell"/>
</dbReference>
<dbReference type="InterPro" id="IPR013604">
    <property type="entry name" value="7TM_chemorcpt"/>
</dbReference>